<sequence>MSLNKTVLATIVSGALLSSTAFAVDFHGYARSGIGWTSGGGEQSAFSVNGGGSKYRLGNESDTYAEFKLGQELFKSGEKSIYFDSNVAYGGTLNDNDWTDTSPALRELNAQFKNFADVLPGATLWAGKRFYQRHDVHMNDFYYWDISGPGAGVENIDLGFGKLSVAATRNTERDGAFSYYYDHATKNYKSDRKQKKSVYNDVFDVRLANIELWKDGSLELGFDYAKAHTKDDARFVNDNAVKKGYMGTAEYTQGNFFGGFNKFTVQYAKDSMVDGAGHAYGASVTTSHGVLVPKDNHGHMLRLINQGTFQASDKVEVMYALIYQKNDLDNKQGKTWYSAGIRPMYKWTDTMSTLLEVGYDRIKDQATGKKNDLMKYTVAQQWQAGNSIWARPAIRVFGTYAHWNDKFNTAARTNQGYKAKDGEFIGGVQFEAWW</sequence>
<dbReference type="EMBL" id="UGHH01000002">
    <property type="protein sequence ID" value="STO63998.1"/>
    <property type="molecule type" value="Genomic_DNA"/>
</dbReference>
<evidence type="ECO:0000256" key="1">
    <source>
        <dbReference type="ARBA" id="ARBA00004571"/>
    </source>
</evidence>
<reference evidence="11 12" key="1">
    <citation type="submission" date="2018-06" db="EMBL/GenBank/DDBJ databases">
        <authorList>
            <consortium name="Pathogen Informatics"/>
            <person name="Doyle S."/>
        </authorList>
    </citation>
    <scope>NUCLEOTIDE SEQUENCE [LARGE SCALE GENOMIC DNA]</scope>
    <source>
        <strain evidence="11 12">NCTC10794</strain>
    </source>
</reference>
<keyword evidence="8" id="KW-0472">Membrane</keyword>
<feature type="signal peptide" evidence="10">
    <location>
        <begin position="1"/>
        <end position="23"/>
    </location>
</feature>
<keyword evidence="6" id="KW-0406">Ion transport</keyword>
<dbReference type="CDD" id="cd01346">
    <property type="entry name" value="Maltoporin-like"/>
    <property type="match status" value="1"/>
</dbReference>
<keyword evidence="3" id="KW-0813">Transport</keyword>
<dbReference type="GO" id="GO:0015144">
    <property type="term" value="F:carbohydrate transmembrane transporter activity"/>
    <property type="evidence" value="ECO:0007669"/>
    <property type="project" value="TreeGrafter"/>
</dbReference>
<comment type="similarity">
    <text evidence="2">Belongs to the porin LamB (TC 1.B.3) family.</text>
</comment>
<dbReference type="PANTHER" id="PTHR38762">
    <property type="entry name" value="CRYPTIC OUTER MEMBRANE PORIN BGLH-RELATED"/>
    <property type="match status" value="1"/>
</dbReference>
<keyword evidence="7" id="KW-0626">Porin</keyword>
<dbReference type="InterPro" id="IPR050286">
    <property type="entry name" value="G_neg_Bact_CarbUptk_Porin"/>
</dbReference>
<name>A0A377I191_HAEPH</name>
<keyword evidence="10" id="KW-0732">Signal</keyword>
<dbReference type="AlphaFoldDB" id="A0A377I191"/>
<evidence type="ECO:0000313" key="11">
    <source>
        <dbReference type="EMBL" id="STO63998.1"/>
    </source>
</evidence>
<dbReference type="GO" id="GO:0046930">
    <property type="term" value="C:pore complex"/>
    <property type="evidence" value="ECO:0007669"/>
    <property type="project" value="UniProtKB-KW"/>
</dbReference>
<dbReference type="NCBIfam" id="NF006860">
    <property type="entry name" value="PRK09360.1"/>
    <property type="match status" value="1"/>
</dbReference>
<organism evidence="11 12">
    <name type="scientific">Haemophilus parahaemolyticus</name>
    <dbReference type="NCBI Taxonomy" id="735"/>
    <lineage>
        <taxon>Bacteria</taxon>
        <taxon>Pseudomonadati</taxon>
        <taxon>Pseudomonadota</taxon>
        <taxon>Gammaproteobacteria</taxon>
        <taxon>Pasteurellales</taxon>
        <taxon>Pasteurellaceae</taxon>
        <taxon>Haemophilus</taxon>
    </lineage>
</organism>
<keyword evidence="9" id="KW-0998">Cell outer membrane</keyword>
<dbReference type="GO" id="GO:0006811">
    <property type="term" value="P:monoatomic ion transport"/>
    <property type="evidence" value="ECO:0007669"/>
    <property type="project" value="UniProtKB-KW"/>
</dbReference>
<proteinExistence type="inferred from homology"/>
<dbReference type="GO" id="GO:0015288">
    <property type="term" value="F:porin activity"/>
    <property type="evidence" value="ECO:0007669"/>
    <property type="project" value="UniProtKB-KW"/>
</dbReference>
<feature type="chain" id="PRO_5016689372" evidence="10">
    <location>
        <begin position="24"/>
        <end position="434"/>
    </location>
</feature>
<dbReference type="Proteomes" id="UP000254867">
    <property type="component" value="Unassembled WGS sequence"/>
</dbReference>
<evidence type="ECO:0000256" key="5">
    <source>
        <dbReference type="ARBA" id="ARBA00022692"/>
    </source>
</evidence>
<evidence type="ECO:0000256" key="8">
    <source>
        <dbReference type="ARBA" id="ARBA00023136"/>
    </source>
</evidence>
<gene>
    <name evidence="11" type="primary">lamB</name>
    <name evidence="11" type="ORF">NCTC10794_01053</name>
</gene>
<evidence type="ECO:0000256" key="3">
    <source>
        <dbReference type="ARBA" id="ARBA00022448"/>
    </source>
</evidence>
<dbReference type="RefSeq" id="WP_119222554.1">
    <property type="nucleotide sequence ID" value="NZ_UGHH01000002.1"/>
</dbReference>
<dbReference type="GO" id="GO:0009279">
    <property type="term" value="C:cell outer membrane"/>
    <property type="evidence" value="ECO:0007669"/>
    <property type="project" value="UniProtKB-SubCell"/>
</dbReference>
<dbReference type="Gene3D" id="2.40.170.10">
    <property type="entry name" value="Porin, LamB type"/>
    <property type="match status" value="1"/>
</dbReference>
<dbReference type="InterPro" id="IPR036998">
    <property type="entry name" value="Porin_LamB_sf"/>
</dbReference>
<dbReference type="Pfam" id="PF02264">
    <property type="entry name" value="LamB"/>
    <property type="match status" value="1"/>
</dbReference>
<keyword evidence="4" id="KW-1134">Transmembrane beta strand</keyword>
<evidence type="ECO:0000256" key="6">
    <source>
        <dbReference type="ARBA" id="ARBA00023065"/>
    </source>
</evidence>
<accession>A0A377I191</accession>
<evidence type="ECO:0000256" key="4">
    <source>
        <dbReference type="ARBA" id="ARBA00022452"/>
    </source>
</evidence>
<protein>
    <submittedName>
        <fullName evidence="11">Maltose-inducible porin</fullName>
    </submittedName>
</protein>
<keyword evidence="5" id="KW-0812">Transmembrane</keyword>
<evidence type="ECO:0000256" key="2">
    <source>
        <dbReference type="ARBA" id="ARBA00007055"/>
    </source>
</evidence>
<evidence type="ECO:0000313" key="12">
    <source>
        <dbReference type="Proteomes" id="UP000254867"/>
    </source>
</evidence>
<dbReference type="PANTHER" id="PTHR38762:SF1">
    <property type="entry name" value="CRYPTIC OUTER MEMBRANE PORIN BGLH-RELATED"/>
    <property type="match status" value="1"/>
</dbReference>
<dbReference type="InterPro" id="IPR003192">
    <property type="entry name" value="Porin_LamB"/>
</dbReference>
<evidence type="ECO:0000256" key="7">
    <source>
        <dbReference type="ARBA" id="ARBA00023114"/>
    </source>
</evidence>
<evidence type="ECO:0000256" key="9">
    <source>
        <dbReference type="ARBA" id="ARBA00023237"/>
    </source>
</evidence>
<dbReference type="GO" id="GO:0015774">
    <property type="term" value="P:polysaccharide transport"/>
    <property type="evidence" value="ECO:0007669"/>
    <property type="project" value="TreeGrafter"/>
</dbReference>
<comment type="subcellular location">
    <subcellularLocation>
        <location evidence="1">Cell outer membrane</location>
        <topology evidence="1">Multi-pass membrane protein</topology>
    </subcellularLocation>
</comment>
<dbReference type="SUPFAM" id="SSF56935">
    <property type="entry name" value="Porins"/>
    <property type="match status" value="1"/>
</dbReference>
<evidence type="ECO:0000256" key="10">
    <source>
        <dbReference type="SAM" id="SignalP"/>
    </source>
</evidence>